<dbReference type="FunFam" id="3.30.70.330:FF:000011">
    <property type="entry name" value="trinucleotide repeat-containing gene 6A protein-like"/>
    <property type="match status" value="1"/>
</dbReference>
<evidence type="ECO:0000256" key="5">
    <source>
        <dbReference type="SAM" id="MobiDB-lite"/>
    </source>
</evidence>
<dbReference type="GO" id="GO:0000932">
    <property type="term" value="C:P-body"/>
    <property type="evidence" value="ECO:0007669"/>
    <property type="project" value="TreeGrafter"/>
</dbReference>
<dbReference type="Ensembl" id="ENSCSET00000010967.1">
    <property type="protein sequence ID" value="ENSCSEP00000010837.1"/>
    <property type="gene ID" value="ENSCSEG00000006907.1"/>
</dbReference>
<dbReference type="InterPro" id="IPR032226">
    <property type="entry name" value="TNRC6_PABC-bd"/>
</dbReference>
<feature type="domain" description="TNRC6 PABC binding" evidence="6">
    <location>
        <begin position="255"/>
        <end position="468"/>
    </location>
</feature>
<feature type="compositionally biased region" description="Low complexity" evidence="5">
    <location>
        <begin position="356"/>
        <end position="367"/>
    </location>
</feature>
<evidence type="ECO:0000313" key="7">
    <source>
        <dbReference type="Ensembl" id="ENSCSEP00000010837.1"/>
    </source>
</evidence>
<dbReference type="AlphaFoldDB" id="A0A3P8V8N3"/>
<dbReference type="Gene3D" id="3.30.70.330">
    <property type="match status" value="1"/>
</dbReference>
<dbReference type="GO" id="GO:0003723">
    <property type="term" value="F:RNA binding"/>
    <property type="evidence" value="ECO:0007669"/>
    <property type="project" value="UniProtKB-KW"/>
</dbReference>
<accession>A0A3P8V8N3</accession>
<evidence type="ECO:0000259" key="6">
    <source>
        <dbReference type="Pfam" id="PF16608"/>
    </source>
</evidence>
<keyword evidence="3" id="KW-0694">RNA-binding</keyword>
<evidence type="ECO:0000256" key="4">
    <source>
        <dbReference type="ARBA" id="ARBA00023158"/>
    </source>
</evidence>
<feature type="compositionally biased region" description="Polar residues" evidence="5">
    <location>
        <begin position="332"/>
        <end position="343"/>
    </location>
</feature>
<dbReference type="PANTHER" id="PTHR13020:SF32">
    <property type="entry name" value="TRINUCLEOTIDE REPEAT-CONTAINING GENE 6B PROTEIN"/>
    <property type="match status" value="1"/>
</dbReference>
<feature type="region of interest" description="Disordered" evidence="5">
    <location>
        <begin position="71"/>
        <end position="90"/>
    </location>
</feature>
<proteinExistence type="inferred from homology"/>
<dbReference type="GO" id="GO:0006417">
    <property type="term" value="P:regulation of translation"/>
    <property type="evidence" value="ECO:0007669"/>
    <property type="project" value="UniProtKB-KW"/>
</dbReference>
<feature type="compositionally biased region" description="Low complexity" evidence="5">
    <location>
        <begin position="623"/>
        <end position="651"/>
    </location>
</feature>
<keyword evidence="8" id="KW-1185">Reference proteome</keyword>
<reference evidence="7" key="3">
    <citation type="submission" date="2025-09" db="UniProtKB">
        <authorList>
            <consortium name="Ensembl"/>
        </authorList>
    </citation>
    <scope>IDENTIFICATION</scope>
</reference>
<evidence type="ECO:0000256" key="3">
    <source>
        <dbReference type="ARBA" id="ARBA00022884"/>
    </source>
</evidence>
<comment type="similarity">
    <text evidence="1">Belongs to the GW182 family.</text>
</comment>
<dbReference type="Proteomes" id="UP000265120">
    <property type="component" value="Chromosome 17"/>
</dbReference>
<dbReference type="Pfam" id="PF16608">
    <property type="entry name" value="TNRC6-PABC_bdg"/>
    <property type="match status" value="1"/>
</dbReference>
<dbReference type="SUPFAM" id="SSF54928">
    <property type="entry name" value="RNA-binding domain, RBD"/>
    <property type="match status" value="1"/>
</dbReference>
<dbReference type="InterPro" id="IPR035979">
    <property type="entry name" value="RBD_domain_sf"/>
</dbReference>
<keyword evidence="4" id="KW-0943">RNA-mediated gene silencing</keyword>
<feature type="compositionally biased region" description="Low complexity" evidence="5">
    <location>
        <begin position="568"/>
        <end position="591"/>
    </location>
</feature>
<dbReference type="PANTHER" id="PTHR13020">
    <property type="entry name" value="TRINUCLEOTIDE REPEAT-CONTAINING GENE 6"/>
    <property type="match status" value="1"/>
</dbReference>
<dbReference type="InterPro" id="IPR012677">
    <property type="entry name" value="Nucleotide-bd_a/b_plait_sf"/>
</dbReference>
<feature type="region of interest" description="Disordered" evidence="5">
    <location>
        <begin position="169"/>
        <end position="195"/>
    </location>
</feature>
<evidence type="ECO:0000256" key="2">
    <source>
        <dbReference type="ARBA" id="ARBA00022845"/>
    </source>
</evidence>
<reference evidence="7 8" key="1">
    <citation type="journal article" date="2014" name="Nat. Genet.">
        <title>Whole-genome sequence of a flatfish provides insights into ZW sex chromosome evolution and adaptation to a benthic lifestyle.</title>
        <authorList>
            <person name="Chen S."/>
            <person name="Zhang G."/>
            <person name="Shao C."/>
            <person name="Huang Q."/>
            <person name="Liu G."/>
            <person name="Zhang P."/>
            <person name="Song W."/>
            <person name="An N."/>
            <person name="Chalopin D."/>
            <person name="Volff J.N."/>
            <person name="Hong Y."/>
            <person name="Li Q."/>
            <person name="Sha Z."/>
            <person name="Zhou H."/>
            <person name="Xie M."/>
            <person name="Yu Q."/>
            <person name="Liu Y."/>
            <person name="Xiang H."/>
            <person name="Wang N."/>
            <person name="Wu K."/>
            <person name="Yang C."/>
            <person name="Zhou Q."/>
            <person name="Liao X."/>
            <person name="Yang L."/>
            <person name="Hu Q."/>
            <person name="Zhang J."/>
            <person name="Meng L."/>
            <person name="Jin L."/>
            <person name="Tian Y."/>
            <person name="Lian J."/>
            <person name="Yang J."/>
            <person name="Miao G."/>
            <person name="Liu S."/>
            <person name="Liang Z."/>
            <person name="Yan F."/>
            <person name="Li Y."/>
            <person name="Sun B."/>
            <person name="Zhang H."/>
            <person name="Zhang J."/>
            <person name="Zhu Y."/>
            <person name="Du M."/>
            <person name="Zhao Y."/>
            <person name="Schartl M."/>
            <person name="Tang Q."/>
            <person name="Wang J."/>
        </authorList>
    </citation>
    <scope>NUCLEOTIDE SEQUENCE</scope>
</reference>
<feature type="compositionally biased region" description="Basic and acidic residues" evidence="5">
    <location>
        <begin position="71"/>
        <end position="80"/>
    </location>
</feature>
<feature type="region of interest" description="Disordered" evidence="5">
    <location>
        <begin position="557"/>
        <end position="674"/>
    </location>
</feature>
<dbReference type="InterPro" id="IPR052068">
    <property type="entry name" value="GW182_domain"/>
</dbReference>
<feature type="compositionally biased region" description="Polar residues" evidence="5">
    <location>
        <begin position="171"/>
        <end position="188"/>
    </location>
</feature>
<feature type="compositionally biased region" description="Gly residues" evidence="5">
    <location>
        <begin position="601"/>
        <end position="622"/>
    </location>
</feature>
<dbReference type="GO" id="GO:0005654">
    <property type="term" value="C:nucleoplasm"/>
    <property type="evidence" value="ECO:0007669"/>
    <property type="project" value="TreeGrafter"/>
</dbReference>
<feature type="region of interest" description="Disordered" evidence="5">
    <location>
        <begin position="275"/>
        <end position="461"/>
    </location>
</feature>
<dbReference type="GO" id="GO:0035195">
    <property type="term" value="P:miRNA-mediated post-transcriptional gene silencing"/>
    <property type="evidence" value="ECO:0007669"/>
    <property type="project" value="TreeGrafter"/>
</dbReference>
<reference evidence="7" key="2">
    <citation type="submission" date="2025-08" db="UniProtKB">
        <authorList>
            <consortium name="Ensembl"/>
        </authorList>
    </citation>
    <scope>IDENTIFICATION</scope>
</reference>
<feature type="compositionally biased region" description="Polar residues" evidence="5">
    <location>
        <begin position="422"/>
        <end position="434"/>
    </location>
</feature>
<evidence type="ECO:0000313" key="8">
    <source>
        <dbReference type="Proteomes" id="UP000265120"/>
    </source>
</evidence>
<name>A0A3P8V8N3_CYNSE</name>
<dbReference type="GO" id="GO:0060213">
    <property type="term" value="P:positive regulation of nuclear-transcribed mRNA poly(A) tail shortening"/>
    <property type="evidence" value="ECO:0007669"/>
    <property type="project" value="TreeGrafter"/>
</dbReference>
<keyword evidence="2" id="KW-0810">Translation regulation</keyword>
<sequence length="733" mass="76660">PRCSLLFLNGGGDSWMNPVSRQFSNMGLLVRMILLCVVQVPFSCSPLNVMFCFFQGDELNEDKKIEDKRGMSDYNGEMRRGGRGGGYRMPASKDMGSVDMGSYGDKMSGHGVYVGSGGGMAQPRGMHQPGLHPMSSQGLRAQVPHQFLSPQACQLLLQQQQQQQQQQLLQNQRKFAQPQSLRQQTDPQQVGMKTKTKKQKTFFCNSFTETSYLSQNCFVFRIFSLLWYFPYSWQGLWLSCSSSGSISRVELEEHALKVRGGSPYSQYELLGGDGLGIPPQASTDNWQRTPGSKMGNKPATSSWPPEFQPGVPWKGIQSGGDPESDPYMTPGSVLNSPGPTSLNDSDHQLLRDNIGPNPSLNTSLPSPGAWPYSASDSPLSNAHSAGKYSEYKPSWPPEPIGQNKFWKTNRSGIQLPRPPPGLTNQKQASSSPWSSGGPRLARSWGGGGINQESRFGPGSAWSDSGASRSSCWLLLSNLTPQIDGSTLRTICMQHGPLLTFHLGLTQGSALIRYSSRQEAAKAQGALHMCVLGNTTILAEFVTEEEVARYFAHSQTSGAEEVGSGGAPSAGLQGSSGSGAAVANSGGSSPGSEQAPASTTAGGNGSGSSGGGGGGGVEGGGGAAAVLGSVRSSSSGWQSLDGTGGSSDSSTGQGPGLGMFSQWSTNGSGEGGGAGGVVGVGGVEAGRSGLWGGMTAGYPGSSLWGAPQMEERHQMDSPAALLPGDLLGGGADSI</sequence>
<evidence type="ECO:0000256" key="1">
    <source>
        <dbReference type="ARBA" id="ARBA00007302"/>
    </source>
</evidence>
<protein>
    <submittedName>
        <fullName evidence="7">Trinucleotide repeat containing adaptor 6Bb.2</fullName>
    </submittedName>
</protein>
<feature type="compositionally biased region" description="Polar residues" evidence="5">
    <location>
        <begin position="374"/>
        <end position="383"/>
    </location>
</feature>
<feature type="compositionally biased region" description="Polar residues" evidence="5">
    <location>
        <begin position="280"/>
        <end position="290"/>
    </location>
</feature>
<organism evidence="7 8">
    <name type="scientific">Cynoglossus semilaevis</name>
    <name type="common">Tongue sole</name>
    <dbReference type="NCBI Taxonomy" id="244447"/>
    <lineage>
        <taxon>Eukaryota</taxon>
        <taxon>Metazoa</taxon>
        <taxon>Chordata</taxon>
        <taxon>Craniata</taxon>
        <taxon>Vertebrata</taxon>
        <taxon>Euteleostomi</taxon>
        <taxon>Actinopterygii</taxon>
        <taxon>Neopterygii</taxon>
        <taxon>Teleostei</taxon>
        <taxon>Neoteleostei</taxon>
        <taxon>Acanthomorphata</taxon>
        <taxon>Carangaria</taxon>
        <taxon>Pleuronectiformes</taxon>
        <taxon>Pleuronectoidei</taxon>
        <taxon>Cynoglossidae</taxon>
        <taxon>Cynoglossinae</taxon>
        <taxon>Cynoglossus</taxon>
    </lineage>
</organism>
<dbReference type="GeneTree" id="ENSGT00940000155813"/>